<dbReference type="PANTHER" id="PTHR10587:SF133">
    <property type="entry name" value="CHITIN DEACETYLASE 1-RELATED"/>
    <property type="match status" value="1"/>
</dbReference>
<gene>
    <name evidence="6" type="ORF">B8X04_06575</name>
</gene>
<evidence type="ECO:0000256" key="3">
    <source>
        <dbReference type="SAM" id="MobiDB-lite"/>
    </source>
</evidence>
<dbReference type="GO" id="GO:0046872">
    <property type="term" value="F:metal ion binding"/>
    <property type="evidence" value="ECO:0007669"/>
    <property type="project" value="UniProtKB-KW"/>
</dbReference>
<proteinExistence type="predicted"/>
<dbReference type="AlphaFoldDB" id="A0A269ZDM9"/>
<reference evidence="6 7" key="1">
    <citation type="submission" date="2017-04" db="EMBL/GenBank/DDBJ databases">
        <title>Kefir bacterial isolates.</title>
        <authorList>
            <person name="Kim Y."/>
            <person name="Blasche S."/>
            <person name="Patil K.R."/>
        </authorList>
    </citation>
    <scope>NUCLEOTIDE SEQUENCE [LARGE SCALE GENOMIC DNA]</scope>
    <source>
        <strain evidence="6 7">OG2</strain>
    </source>
</reference>
<name>A0A269ZDM9_9MICO</name>
<feature type="signal peptide" evidence="4">
    <location>
        <begin position="1"/>
        <end position="22"/>
    </location>
</feature>
<feature type="domain" description="NodB homology" evidence="5">
    <location>
        <begin position="268"/>
        <end position="443"/>
    </location>
</feature>
<evidence type="ECO:0000256" key="1">
    <source>
        <dbReference type="ARBA" id="ARBA00022723"/>
    </source>
</evidence>
<dbReference type="InterPro" id="IPR002509">
    <property type="entry name" value="NODB_dom"/>
</dbReference>
<evidence type="ECO:0000313" key="6">
    <source>
        <dbReference type="EMBL" id="PAK95918.1"/>
    </source>
</evidence>
<keyword evidence="4" id="KW-0732">Signal</keyword>
<evidence type="ECO:0000259" key="5">
    <source>
        <dbReference type="PROSITE" id="PS51677"/>
    </source>
</evidence>
<feature type="chain" id="PRO_5043153469" description="NodB homology domain-containing protein" evidence="4">
    <location>
        <begin position="23"/>
        <end position="481"/>
    </location>
</feature>
<evidence type="ECO:0000313" key="7">
    <source>
        <dbReference type="Proteomes" id="UP000216867"/>
    </source>
</evidence>
<keyword evidence="2" id="KW-0378">Hydrolase</keyword>
<keyword evidence="1" id="KW-0479">Metal-binding</keyword>
<dbReference type="PROSITE" id="PS51257">
    <property type="entry name" value="PROKAR_LIPOPROTEIN"/>
    <property type="match status" value="1"/>
</dbReference>
<dbReference type="EMBL" id="NCWY01000005">
    <property type="protein sequence ID" value="PAK95918.1"/>
    <property type="molecule type" value="Genomic_DNA"/>
</dbReference>
<dbReference type="PROSITE" id="PS51677">
    <property type="entry name" value="NODB"/>
    <property type="match status" value="1"/>
</dbReference>
<organism evidence="6 7">
    <name type="scientific">Brevibacterium casei</name>
    <dbReference type="NCBI Taxonomy" id="33889"/>
    <lineage>
        <taxon>Bacteria</taxon>
        <taxon>Bacillati</taxon>
        <taxon>Actinomycetota</taxon>
        <taxon>Actinomycetes</taxon>
        <taxon>Micrococcales</taxon>
        <taxon>Brevibacteriaceae</taxon>
        <taxon>Brevibacterium</taxon>
    </lineage>
</organism>
<protein>
    <recommendedName>
        <fullName evidence="5">NodB homology domain-containing protein</fullName>
    </recommendedName>
</protein>
<sequence>MTRTPRLLSRLTALTAASTALALLSGCVVTGTTRGDDEASDSATVESHRKNARDNLAAVDASLRSYAVVDETSTPKLHAHLFGIPGADSLNEATERAVLDSFDAAGAFAGRKAFSPVLTDPSLRWDPSAFTTATTASAGSTPKDTDTGADVDISNRVLAAGGIFLLSAVARTDAAGPTASPNAGSTRVYLTDLSADTTVDAAELFTGDIEDSAISVDDSGALLLDGESVRGDELTDLGLQVADALHTPLSLPQGTDDRDPDFSCALLPCVALTYDDGPGEPDVEDRLLAAAKSAKVRLTYFLLGKNVRHSPDVVRRMAEAGHEVGNHSFDHPQMSKKSPETVRRQVEDTDADIEAAGGGKPNLVRPPYGALTKATAKALGHPAIMWDVDTEDWRSKNAGKVVDAVRAQTKPGSVVLMHSIHPSTVDAAPDVFSTVLDRGFYPVTVSELFGDQRLEKGAEYFCRGYATKLCSNPEHPEVRRD</sequence>
<dbReference type="InterPro" id="IPR050248">
    <property type="entry name" value="Polysacc_deacetylase_ArnD"/>
</dbReference>
<dbReference type="GO" id="GO:0016020">
    <property type="term" value="C:membrane"/>
    <property type="evidence" value="ECO:0007669"/>
    <property type="project" value="TreeGrafter"/>
</dbReference>
<evidence type="ECO:0000256" key="2">
    <source>
        <dbReference type="ARBA" id="ARBA00022801"/>
    </source>
</evidence>
<dbReference type="PANTHER" id="PTHR10587">
    <property type="entry name" value="GLYCOSYL TRANSFERASE-RELATED"/>
    <property type="match status" value="1"/>
</dbReference>
<dbReference type="Gene3D" id="3.20.20.370">
    <property type="entry name" value="Glycoside hydrolase/deacetylase"/>
    <property type="match status" value="1"/>
</dbReference>
<dbReference type="RefSeq" id="WP_009375204.1">
    <property type="nucleotide sequence ID" value="NZ_DDJN01000055.1"/>
</dbReference>
<comment type="caution">
    <text evidence="6">The sequence shown here is derived from an EMBL/GenBank/DDBJ whole genome shotgun (WGS) entry which is preliminary data.</text>
</comment>
<dbReference type="Proteomes" id="UP000216867">
    <property type="component" value="Unassembled WGS sequence"/>
</dbReference>
<evidence type="ECO:0000256" key="4">
    <source>
        <dbReference type="SAM" id="SignalP"/>
    </source>
</evidence>
<dbReference type="Pfam" id="PF01522">
    <property type="entry name" value="Polysacc_deac_1"/>
    <property type="match status" value="1"/>
</dbReference>
<dbReference type="InterPro" id="IPR011330">
    <property type="entry name" value="Glyco_hydro/deAcase_b/a-brl"/>
</dbReference>
<dbReference type="GO" id="GO:0016810">
    <property type="term" value="F:hydrolase activity, acting on carbon-nitrogen (but not peptide) bonds"/>
    <property type="evidence" value="ECO:0007669"/>
    <property type="project" value="InterPro"/>
</dbReference>
<feature type="region of interest" description="Disordered" evidence="3">
    <location>
        <begin position="323"/>
        <end position="345"/>
    </location>
</feature>
<accession>A0A269ZDM9</accession>
<dbReference type="GO" id="GO:0005975">
    <property type="term" value="P:carbohydrate metabolic process"/>
    <property type="evidence" value="ECO:0007669"/>
    <property type="project" value="InterPro"/>
</dbReference>
<dbReference type="SUPFAM" id="SSF88713">
    <property type="entry name" value="Glycoside hydrolase/deacetylase"/>
    <property type="match status" value="1"/>
</dbReference>